<feature type="transmembrane region" description="Helical" evidence="1">
    <location>
        <begin position="97"/>
        <end position="117"/>
    </location>
</feature>
<evidence type="ECO:0000256" key="1">
    <source>
        <dbReference type="SAM" id="Phobius"/>
    </source>
</evidence>
<keyword evidence="3" id="KW-1185">Reference proteome</keyword>
<keyword evidence="1" id="KW-1133">Transmembrane helix</keyword>
<dbReference type="AlphaFoldDB" id="A0AB33Z038"/>
<gene>
    <name evidence="2" type="ORF">L196_09459</name>
</gene>
<dbReference type="RefSeq" id="WP_016390792.1">
    <property type="nucleotide sequence ID" value="NZ_JBLHXE010000002.1"/>
</dbReference>
<feature type="transmembrane region" description="Helical" evidence="1">
    <location>
        <begin position="26"/>
        <end position="42"/>
    </location>
</feature>
<accession>A0AB33Z038</accession>
<comment type="caution">
    <text evidence="2">The sequence shown here is derived from an EMBL/GenBank/DDBJ whole genome shotgun (WGS) entry which is preliminary data.</text>
</comment>
<keyword evidence="1" id="KW-0472">Membrane</keyword>
<reference evidence="2 3" key="1">
    <citation type="journal article" date="2013" name="Genome Announc.">
        <title>Genome Sequence of the Pyrene- and Fluoranthene-Degrading Bacterium Cycloclasticus sp. Strain PY97M.</title>
        <authorList>
            <person name="Cui Z."/>
            <person name="Xu G."/>
            <person name="Li Q."/>
            <person name="Gao W."/>
            <person name="Zheng L."/>
        </authorList>
    </citation>
    <scope>NUCLEOTIDE SEQUENCE [LARGE SCALE GENOMIC DNA]</scope>
    <source>
        <strain evidence="2 3">PY97M</strain>
    </source>
</reference>
<evidence type="ECO:0000313" key="3">
    <source>
        <dbReference type="Proteomes" id="UP000015462"/>
    </source>
</evidence>
<feature type="transmembrane region" description="Helical" evidence="1">
    <location>
        <begin position="129"/>
        <end position="147"/>
    </location>
</feature>
<evidence type="ECO:0008006" key="4">
    <source>
        <dbReference type="Google" id="ProtNLM"/>
    </source>
</evidence>
<evidence type="ECO:0000313" key="2">
    <source>
        <dbReference type="EMBL" id="EPD12514.1"/>
    </source>
</evidence>
<keyword evidence="1" id="KW-0812">Transmembrane</keyword>
<name>A0AB33Z038_9GAMM</name>
<dbReference type="EMBL" id="ASHL01000009">
    <property type="protein sequence ID" value="EPD12514.1"/>
    <property type="molecule type" value="Genomic_DNA"/>
</dbReference>
<feature type="transmembrane region" description="Helical" evidence="1">
    <location>
        <begin position="48"/>
        <end position="68"/>
    </location>
</feature>
<organism evidence="2 3">
    <name type="scientific">Cycloclasticus pugetii</name>
    <dbReference type="NCBI Taxonomy" id="34068"/>
    <lineage>
        <taxon>Bacteria</taxon>
        <taxon>Pseudomonadati</taxon>
        <taxon>Pseudomonadota</taxon>
        <taxon>Gammaproteobacteria</taxon>
        <taxon>Thiotrichales</taxon>
        <taxon>Piscirickettsiaceae</taxon>
        <taxon>Cycloclasticus</taxon>
    </lineage>
</organism>
<dbReference type="Proteomes" id="UP000015462">
    <property type="component" value="Unassembled WGS sequence"/>
</dbReference>
<sequence length="214" mass="25357">MGFFEELRQQRWDDHRYYHHNRVNQALHLFSAMSFLLSYYYLFKDPVVAVMVGWLIAMVLRQIGHFFFEPKTYDDVNNASHEYKEKVKVGYNLHRKIILLSVWLLSPLFLLISPSFFGLFEHASSSYDYLYNTSILWLIVGIGAILFRTIHLFFIMGVQSGLVWCSKIMTDPLHDIYIYYKSPYLLLKGDMYDEMSDWYDEDLQGSLKKNGRVG</sequence>
<protein>
    <recommendedName>
        <fullName evidence="4">DUF962 domain-containing protein</fullName>
    </recommendedName>
</protein>
<proteinExistence type="predicted"/>